<keyword evidence="5" id="KW-0807">Transducer</keyword>
<feature type="domain" description="C2" evidence="9">
    <location>
        <begin position="704"/>
        <end position="835"/>
    </location>
</feature>
<evidence type="ECO:0000256" key="1">
    <source>
        <dbReference type="ARBA" id="ARBA00001195"/>
    </source>
</evidence>
<protein>
    <recommendedName>
        <fullName evidence="7">Phosphoinositide phospholipase C</fullName>
        <ecNumber evidence="7">3.1.4.11</ecNumber>
    </recommendedName>
</protein>
<feature type="region of interest" description="Disordered" evidence="8">
    <location>
        <begin position="1"/>
        <end position="24"/>
    </location>
</feature>
<dbReference type="Pfam" id="PF00168">
    <property type="entry name" value="C2"/>
    <property type="match status" value="1"/>
</dbReference>
<dbReference type="GO" id="GO:0051209">
    <property type="term" value="P:release of sequestered calcium ion into cytosol"/>
    <property type="evidence" value="ECO:0007669"/>
    <property type="project" value="TreeGrafter"/>
</dbReference>
<dbReference type="PRINTS" id="PR00390">
    <property type="entry name" value="PHPHLIPASEC"/>
</dbReference>
<dbReference type="PANTHER" id="PTHR10336">
    <property type="entry name" value="PHOSPHOINOSITIDE-SPECIFIC PHOSPHOLIPASE C FAMILY PROTEIN"/>
    <property type="match status" value="1"/>
</dbReference>
<dbReference type="Gene3D" id="2.30.29.30">
    <property type="entry name" value="Pleckstrin-homology domain (PH domain)/Phosphotyrosine-binding domain (PTB)"/>
    <property type="match status" value="1"/>
</dbReference>
<dbReference type="Pfam" id="PF00388">
    <property type="entry name" value="PI-PLC-X"/>
    <property type="match status" value="1"/>
</dbReference>
<dbReference type="CDD" id="cd00275">
    <property type="entry name" value="C2_PLC_like"/>
    <property type="match status" value="1"/>
</dbReference>
<dbReference type="STRING" id="2163413.A0A4P6XKM9"/>
<keyword evidence="12" id="KW-1185">Reference proteome</keyword>
<keyword evidence="4 7" id="KW-0443">Lipid metabolism</keyword>
<dbReference type="SMART" id="SM00239">
    <property type="entry name" value="C2"/>
    <property type="match status" value="1"/>
</dbReference>
<dbReference type="InterPro" id="IPR015359">
    <property type="entry name" value="PLC_EF-hand-like"/>
</dbReference>
<evidence type="ECO:0000313" key="12">
    <source>
        <dbReference type="Proteomes" id="UP000292447"/>
    </source>
</evidence>
<dbReference type="GO" id="GO:0048015">
    <property type="term" value="P:phosphatidylinositol-mediated signaling"/>
    <property type="evidence" value="ECO:0007669"/>
    <property type="project" value="TreeGrafter"/>
</dbReference>
<feature type="domain" description="PI-PLC Y-box" evidence="10">
    <location>
        <begin position="587"/>
        <end position="704"/>
    </location>
</feature>
<evidence type="ECO:0000256" key="4">
    <source>
        <dbReference type="ARBA" id="ARBA00023098"/>
    </source>
</evidence>
<evidence type="ECO:0000256" key="5">
    <source>
        <dbReference type="ARBA" id="ARBA00023224"/>
    </source>
</evidence>
<dbReference type="SUPFAM" id="SSF51695">
    <property type="entry name" value="PLC-like phosphodiesterases"/>
    <property type="match status" value="1"/>
</dbReference>
<dbReference type="SMART" id="SM00148">
    <property type="entry name" value="PLCXc"/>
    <property type="match status" value="1"/>
</dbReference>
<dbReference type="GO" id="GO:0016042">
    <property type="term" value="P:lipid catabolic process"/>
    <property type="evidence" value="ECO:0007669"/>
    <property type="project" value="UniProtKB-KW"/>
</dbReference>
<dbReference type="PROSITE" id="PS50008">
    <property type="entry name" value="PIPLC_Y_DOMAIN"/>
    <property type="match status" value="1"/>
</dbReference>
<dbReference type="Gene3D" id="2.60.40.150">
    <property type="entry name" value="C2 domain"/>
    <property type="match status" value="1"/>
</dbReference>
<evidence type="ECO:0000313" key="11">
    <source>
        <dbReference type="EMBL" id="QBM87897.1"/>
    </source>
</evidence>
<evidence type="ECO:0000256" key="8">
    <source>
        <dbReference type="SAM" id="MobiDB-lite"/>
    </source>
</evidence>
<feature type="compositionally biased region" description="Basic and acidic residues" evidence="8">
    <location>
        <begin position="56"/>
        <end position="70"/>
    </location>
</feature>
<dbReference type="InterPro" id="IPR011993">
    <property type="entry name" value="PH-like_dom_sf"/>
</dbReference>
<dbReference type="Proteomes" id="UP000292447">
    <property type="component" value="Chromosome II"/>
</dbReference>
<sequence>MNLLPRAPLPNNSCPESGKPQKNLDFHENMNEIGRLSLSGMGRTMIPARGSPPRPPIHENRSDLGSKDISKNLDPEIDPCSKLNEKNPSLSEFSATQTVELELTETIQHMDTFEVPLVFVTQGLLLLKVSHKSKKKIRFWVDSANFKFVYKQTTKNTSHSFYVDDIRSITPRALASHYREELGISKEFEKRWLSIAYFDHRKNKTKNLHLIADTSHDAKRLLYTVGKFKKIKDQLANDFLVDLKDLDEVKRSILSGKAASNSKNQKQVLTFADVLKYCKRLSINVNPERIQGLFSSVSLSKDEIDFEDFKRFVMLLTRRSDISQVWKRMARNSPYISVNEFQDFMNKTQKEMLDADTIARIFKKYALEHGMAEDQFGAFLKSKHCAPSREVFTASDYYTHPLNEYFILSSHNTYLTGRQVAGDSSVEGYVKALQRGCRCLEIDVWNNPEGGEPIVNHGRTFTNGISLSNVFTTIKKFAFHTTHFPLILSLEVHCSTKGQILMAQILKDIFGAALVVDPINPENRLPSPNDLRNRVLLKVKKTSEMCFDENGLVLTSSTQTSFSESTESSLGLFKIRRKSGSKVSEALSELGVYCQGLKFRNFSLPESKTFNHCFLLSEKSANTMLRDPEKAAALDKHNRRYFMRVYPSKIRLMLSNFMPLTYWEHGVQMVATNWQTYDLGQQLNEAFFDVTQGRGYILKPESLRVPPLKGSKLPKRDITIEFDMEVVSAQQLPKSSVSDVINPFVTVEILGARSIEWAAELNTGATGVVAENGFNPIWNLVFKGTLYADSELVFVRFTIHTSAAKNVIESPKEVCLLVVNLLDLRQGFRHLPLKDLCGETLVYSTLFLHVLYTTR</sequence>
<proteinExistence type="predicted"/>
<dbReference type="GO" id="GO:0004435">
    <property type="term" value="F:phosphatidylinositol-4,5-bisphosphate phospholipase C activity"/>
    <property type="evidence" value="ECO:0007669"/>
    <property type="project" value="UniProtKB-EC"/>
</dbReference>
<gene>
    <name evidence="11" type="primary">MPUL0B11110</name>
    <name evidence="11" type="ORF">METSCH_B11110</name>
</gene>
<dbReference type="InterPro" id="IPR037755">
    <property type="entry name" value="Plc1_PH"/>
</dbReference>
<dbReference type="Gene3D" id="1.10.238.10">
    <property type="entry name" value="EF-hand"/>
    <property type="match status" value="1"/>
</dbReference>
<dbReference type="FunFam" id="3.20.20.190:FF:000039">
    <property type="entry name" value="Phosphoinositide phospholipase C"/>
    <property type="match status" value="1"/>
</dbReference>
<evidence type="ECO:0000259" key="9">
    <source>
        <dbReference type="PROSITE" id="PS50004"/>
    </source>
</evidence>
<dbReference type="CDD" id="cd13360">
    <property type="entry name" value="PH_PLC_fungal"/>
    <property type="match status" value="1"/>
</dbReference>
<accession>A0A4P6XKM9</accession>
<keyword evidence="2 7" id="KW-0378">Hydrolase</keyword>
<evidence type="ECO:0000256" key="3">
    <source>
        <dbReference type="ARBA" id="ARBA00022963"/>
    </source>
</evidence>
<dbReference type="InterPro" id="IPR011992">
    <property type="entry name" value="EF-hand-dom_pair"/>
</dbReference>
<dbReference type="EMBL" id="CP034457">
    <property type="protein sequence ID" value="QBM87897.1"/>
    <property type="molecule type" value="Genomic_DNA"/>
</dbReference>
<dbReference type="EC" id="3.1.4.11" evidence="7"/>
<dbReference type="SMART" id="SM00149">
    <property type="entry name" value="PLCYc"/>
    <property type="match status" value="1"/>
</dbReference>
<dbReference type="Pfam" id="PF00387">
    <property type="entry name" value="PI-PLC-Y"/>
    <property type="match status" value="1"/>
</dbReference>
<evidence type="ECO:0000256" key="7">
    <source>
        <dbReference type="RuleBase" id="RU361133"/>
    </source>
</evidence>
<dbReference type="PROSITE" id="PS50007">
    <property type="entry name" value="PIPLC_X_DOMAIN"/>
    <property type="match status" value="1"/>
</dbReference>
<evidence type="ECO:0000256" key="2">
    <source>
        <dbReference type="ARBA" id="ARBA00022801"/>
    </source>
</evidence>
<dbReference type="PANTHER" id="PTHR10336:SF36">
    <property type="entry name" value="1-PHOSPHATIDYLINOSITOL 4,5-BISPHOSPHATE PHOSPHODIESTERASE BETA-4"/>
    <property type="match status" value="1"/>
</dbReference>
<dbReference type="InterPro" id="IPR000909">
    <property type="entry name" value="PLipase_C_PInositol-sp_X_dom"/>
</dbReference>
<dbReference type="Pfam" id="PF09279">
    <property type="entry name" value="EF-hand_like"/>
    <property type="match status" value="1"/>
</dbReference>
<dbReference type="InterPro" id="IPR017946">
    <property type="entry name" value="PLC-like_Pdiesterase_TIM-brl"/>
</dbReference>
<feature type="region of interest" description="Disordered" evidence="8">
    <location>
        <begin position="42"/>
        <end position="70"/>
    </location>
</feature>
<comment type="catalytic activity">
    <reaction evidence="1 7">
        <text>a 1,2-diacyl-sn-glycero-3-phospho-(1D-myo-inositol-4,5-bisphosphate) + H2O = 1D-myo-inositol 1,4,5-trisphosphate + a 1,2-diacyl-sn-glycerol + H(+)</text>
        <dbReference type="Rhea" id="RHEA:33179"/>
        <dbReference type="ChEBI" id="CHEBI:15377"/>
        <dbReference type="ChEBI" id="CHEBI:15378"/>
        <dbReference type="ChEBI" id="CHEBI:17815"/>
        <dbReference type="ChEBI" id="CHEBI:58456"/>
        <dbReference type="ChEBI" id="CHEBI:203600"/>
        <dbReference type="EC" id="3.1.4.11"/>
    </reaction>
</comment>
<dbReference type="InterPro" id="IPR000008">
    <property type="entry name" value="C2_dom"/>
</dbReference>
<dbReference type="CDD" id="cd08598">
    <property type="entry name" value="PI-PLC1c_yeast"/>
    <property type="match status" value="1"/>
</dbReference>
<dbReference type="SUPFAM" id="SSF49562">
    <property type="entry name" value="C2 domain (Calcium/lipid-binding domain, CaLB)"/>
    <property type="match status" value="1"/>
</dbReference>
<evidence type="ECO:0000259" key="10">
    <source>
        <dbReference type="PROSITE" id="PS50008"/>
    </source>
</evidence>
<organism evidence="11 12">
    <name type="scientific">Metschnikowia aff. pulcherrima</name>
    <dbReference type="NCBI Taxonomy" id="2163413"/>
    <lineage>
        <taxon>Eukaryota</taxon>
        <taxon>Fungi</taxon>
        <taxon>Dikarya</taxon>
        <taxon>Ascomycota</taxon>
        <taxon>Saccharomycotina</taxon>
        <taxon>Pichiomycetes</taxon>
        <taxon>Metschnikowiaceae</taxon>
        <taxon>Metschnikowia</taxon>
    </lineage>
</organism>
<dbReference type="Gene3D" id="3.20.20.190">
    <property type="entry name" value="Phosphatidylinositol (PI) phosphodiesterase"/>
    <property type="match status" value="1"/>
</dbReference>
<evidence type="ECO:0000256" key="6">
    <source>
        <dbReference type="ARBA" id="ARBA00059664"/>
    </source>
</evidence>
<dbReference type="SUPFAM" id="SSF50729">
    <property type="entry name" value="PH domain-like"/>
    <property type="match status" value="1"/>
</dbReference>
<dbReference type="InterPro" id="IPR001192">
    <property type="entry name" value="PI-PLC_fam"/>
</dbReference>
<dbReference type="InterPro" id="IPR001711">
    <property type="entry name" value="PLipase_C_Pinositol-sp_Y"/>
</dbReference>
<dbReference type="SUPFAM" id="SSF47473">
    <property type="entry name" value="EF-hand"/>
    <property type="match status" value="1"/>
</dbReference>
<dbReference type="AlphaFoldDB" id="A0A4P6XKM9"/>
<dbReference type="PROSITE" id="PS50004">
    <property type="entry name" value="C2"/>
    <property type="match status" value="1"/>
</dbReference>
<reference evidence="12" key="1">
    <citation type="submission" date="2019-03" db="EMBL/GenBank/DDBJ databases">
        <title>Snf2 controls pulcherriminic acid biosynthesis and connects pigmentation and antifungal activity of the yeast Metschnikowia pulcherrima.</title>
        <authorList>
            <person name="Gore-Lloyd D."/>
            <person name="Sumann I."/>
            <person name="Brachmann A.O."/>
            <person name="Schneeberger K."/>
            <person name="Ortiz-Merino R.A."/>
            <person name="Moreno-Beltran M."/>
            <person name="Schlaefli M."/>
            <person name="Kirner P."/>
            <person name="Santos Kron A."/>
            <person name="Wolfe K.H."/>
            <person name="Piel J."/>
            <person name="Ahrens C.H."/>
            <person name="Henk D."/>
            <person name="Freimoser F.M."/>
        </authorList>
    </citation>
    <scope>NUCLEOTIDE SEQUENCE [LARGE SCALE GENOMIC DNA]</scope>
    <source>
        <strain evidence="12">APC 1.2</strain>
    </source>
</reference>
<dbReference type="InterPro" id="IPR035892">
    <property type="entry name" value="C2_domain_sf"/>
</dbReference>
<name>A0A4P6XKM9_9ASCO</name>
<comment type="function">
    <text evidence="6">The production of the second messenger molecules diacylglycerol (DAG) and inositol 1,4,5-trisphosphate (IP3) is mediated by activated phosphatidylinositol-specific phospholipase C enzymes.</text>
</comment>
<keyword evidence="3 7" id="KW-0442">Lipid degradation</keyword>